<keyword evidence="9" id="KW-0511">Multifunctional enzyme</keyword>
<keyword evidence="14" id="KW-1185">Reference proteome</keyword>
<evidence type="ECO:0000256" key="3">
    <source>
        <dbReference type="ARBA" id="ARBA00022475"/>
    </source>
</evidence>
<dbReference type="Gene3D" id="1.20.120.1220">
    <property type="match status" value="1"/>
</dbReference>
<dbReference type="RefSeq" id="WP_166934390.1">
    <property type="nucleotide sequence ID" value="NZ_VWXC01000011.1"/>
</dbReference>
<dbReference type="InterPro" id="IPR014032">
    <property type="entry name" value="Peptidase_A24A_bac"/>
</dbReference>
<comment type="catalytic activity">
    <reaction evidence="9">
        <text>Typically cleaves a -Gly-|-Phe- bond to release an N-terminal, basic peptide of 5-8 residues from type IV prepilin, and then N-methylates the new N-terminal amino group, the methyl donor being S-adenosyl-L-methionine.</text>
        <dbReference type="EC" id="3.4.23.43"/>
    </reaction>
</comment>
<keyword evidence="9" id="KW-0808">Transferase</keyword>
<keyword evidence="4" id="KW-0997">Cell inner membrane</keyword>
<dbReference type="EMBL" id="VWXC01000011">
    <property type="protein sequence ID" value="NIG20196.1"/>
    <property type="molecule type" value="Genomic_DNA"/>
</dbReference>
<dbReference type="PANTHER" id="PTHR30487">
    <property type="entry name" value="TYPE 4 PREPILIN-LIKE PROTEINS LEADER PEPTIDE-PROCESSING ENZYME"/>
    <property type="match status" value="1"/>
</dbReference>
<evidence type="ECO:0000256" key="8">
    <source>
        <dbReference type="RuleBase" id="RU003793"/>
    </source>
</evidence>
<protein>
    <recommendedName>
        <fullName evidence="9">Prepilin leader peptidase/N-methyltransferase</fullName>
        <ecNumber evidence="9">2.1.1.-</ecNumber>
        <ecNumber evidence="9">3.4.23.43</ecNumber>
    </recommendedName>
</protein>
<comment type="caution">
    <text evidence="13">The sequence shown here is derived from an EMBL/GenBank/DDBJ whole genome shotgun (WGS) entry which is preliminary data.</text>
</comment>
<comment type="similarity">
    <text evidence="2 8">Belongs to the peptidase A24 family.</text>
</comment>
<evidence type="ECO:0000256" key="9">
    <source>
        <dbReference type="RuleBase" id="RU003794"/>
    </source>
</evidence>
<sequence>MEWILWLLATVIALSIGSFINVVIYRVPLQLLQPGNSVDLRQPASHCPVCKKCLRWRDNIPLVSWLLLRGRCHFCRCAISLRYPLTETACATISLVFVAILPVDKSLLALLMLFWLLLTVAIIDYEHYLLPDVITLPLLWLGLLLKAGEWLPGSLHDAVFGAVGGYGALWLIRYMYQYFSGRLALGLGDAKLVAALGAWLGWAILPYVLLLACSGAICALFIAKMGWQRDLNQPLAFGPWIALAGISLFINTII</sequence>
<keyword evidence="5 9" id="KW-0812">Transmembrane</keyword>
<evidence type="ECO:0000313" key="14">
    <source>
        <dbReference type="Proteomes" id="UP001515780"/>
    </source>
</evidence>
<evidence type="ECO:0000256" key="4">
    <source>
        <dbReference type="ARBA" id="ARBA00022519"/>
    </source>
</evidence>
<organism evidence="13 14">
    <name type="scientific">Candidatus Pantoea communis</name>
    <dbReference type="NCBI Taxonomy" id="2608354"/>
    <lineage>
        <taxon>Bacteria</taxon>
        <taxon>Pseudomonadati</taxon>
        <taxon>Pseudomonadota</taxon>
        <taxon>Gammaproteobacteria</taxon>
        <taxon>Enterobacterales</taxon>
        <taxon>Erwiniaceae</taxon>
        <taxon>Pantoea</taxon>
    </lineage>
</organism>
<keyword evidence="9" id="KW-0489">Methyltransferase</keyword>
<dbReference type="EC" id="3.4.23.43" evidence="9"/>
<keyword evidence="9" id="KW-0645">Protease</keyword>
<feature type="transmembrane region" description="Helical" evidence="10">
    <location>
        <begin position="129"/>
        <end position="147"/>
    </location>
</feature>
<comment type="function">
    <text evidence="9">Plays an essential role in type IV pili and type II pseudopili formation by proteolytically removing the leader sequence from substrate proteins and subsequently monomethylating the alpha-amino group of the newly exposed N-terminal phenylalanine.</text>
</comment>
<keyword evidence="9" id="KW-0378">Hydrolase</keyword>
<evidence type="ECO:0000313" key="13">
    <source>
        <dbReference type="EMBL" id="NIG20196.1"/>
    </source>
</evidence>
<feature type="transmembrane region" description="Helical" evidence="10">
    <location>
        <begin position="159"/>
        <end position="179"/>
    </location>
</feature>
<feature type="domain" description="Prepilin type IV endopeptidase peptidase" evidence="11">
    <location>
        <begin position="112"/>
        <end position="217"/>
    </location>
</feature>
<proteinExistence type="inferred from homology"/>
<evidence type="ECO:0000256" key="6">
    <source>
        <dbReference type="ARBA" id="ARBA00022989"/>
    </source>
</evidence>
<evidence type="ECO:0000256" key="7">
    <source>
        <dbReference type="ARBA" id="ARBA00023136"/>
    </source>
</evidence>
<dbReference type="InterPro" id="IPR000045">
    <property type="entry name" value="Prepilin_IV_endopep_pep"/>
</dbReference>
<dbReference type="InterPro" id="IPR050882">
    <property type="entry name" value="Prepilin_peptidase/N-MTase"/>
</dbReference>
<evidence type="ECO:0000259" key="11">
    <source>
        <dbReference type="Pfam" id="PF01478"/>
    </source>
</evidence>
<reference evidence="13 14" key="1">
    <citation type="journal article" date="2019" name="bioRxiv">
        <title>Bacteria contribute to plant secondary compound degradation in a generalist herbivore system.</title>
        <authorList>
            <person name="Francoeur C.B."/>
            <person name="Khadempour L."/>
            <person name="Moreira-Soto R.D."/>
            <person name="Gotting K."/>
            <person name="Book A.J."/>
            <person name="Pinto-Tomas A.A."/>
            <person name="Keefover-Ring K."/>
            <person name="Currie C.R."/>
        </authorList>
    </citation>
    <scope>NUCLEOTIDE SEQUENCE [LARGE SCALE GENOMIC DNA]</scope>
    <source>
        <strain evidence="13">Al-1710</strain>
    </source>
</reference>
<name>A0ABX0RRG2_9GAMM</name>
<feature type="domain" description="Prepilin peptidase A24 N-terminal" evidence="12">
    <location>
        <begin position="11"/>
        <end position="98"/>
    </location>
</feature>
<dbReference type="EC" id="2.1.1.-" evidence="9"/>
<evidence type="ECO:0000256" key="1">
    <source>
        <dbReference type="ARBA" id="ARBA00004429"/>
    </source>
</evidence>
<gene>
    <name evidence="13" type="ORF">F3J37_16080</name>
</gene>
<evidence type="ECO:0000259" key="12">
    <source>
        <dbReference type="Pfam" id="PF06750"/>
    </source>
</evidence>
<keyword evidence="7 10" id="KW-0472">Membrane</keyword>
<feature type="transmembrane region" description="Helical" evidence="10">
    <location>
        <begin position="199"/>
        <end position="223"/>
    </location>
</feature>
<evidence type="ECO:0000256" key="5">
    <source>
        <dbReference type="ARBA" id="ARBA00022692"/>
    </source>
</evidence>
<keyword evidence="6 10" id="KW-1133">Transmembrane helix</keyword>
<feature type="transmembrane region" description="Helical" evidence="10">
    <location>
        <begin position="107"/>
        <end position="123"/>
    </location>
</feature>
<dbReference type="PRINTS" id="PR00864">
    <property type="entry name" value="PREPILNPTASE"/>
</dbReference>
<dbReference type="Pfam" id="PF01478">
    <property type="entry name" value="Peptidase_A24"/>
    <property type="match status" value="1"/>
</dbReference>
<evidence type="ECO:0000256" key="10">
    <source>
        <dbReference type="SAM" id="Phobius"/>
    </source>
</evidence>
<evidence type="ECO:0000256" key="2">
    <source>
        <dbReference type="ARBA" id="ARBA00005801"/>
    </source>
</evidence>
<keyword evidence="3" id="KW-1003">Cell membrane</keyword>
<comment type="subcellular location">
    <subcellularLocation>
        <location evidence="1">Cell inner membrane</location>
        <topology evidence="1">Multi-pass membrane protein</topology>
    </subcellularLocation>
    <subcellularLocation>
        <location evidence="9">Cell membrane</location>
        <topology evidence="9">Multi-pass membrane protein</topology>
    </subcellularLocation>
</comment>
<feature type="transmembrane region" description="Helical" evidence="10">
    <location>
        <begin position="235"/>
        <end position="253"/>
    </location>
</feature>
<accession>A0ABX0RRG2</accession>
<dbReference type="InterPro" id="IPR010627">
    <property type="entry name" value="Prepilin_pept_A24_N"/>
</dbReference>
<feature type="transmembrane region" description="Helical" evidence="10">
    <location>
        <begin position="6"/>
        <end position="25"/>
    </location>
</feature>
<dbReference type="Proteomes" id="UP001515780">
    <property type="component" value="Unassembled WGS sequence"/>
</dbReference>
<dbReference type="Pfam" id="PF06750">
    <property type="entry name" value="A24_N_bact"/>
    <property type="match status" value="1"/>
</dbReference>
<dbReference type="PANTHER" id="PTHR30487:SF0">
    <property type="entry name" value="PREPILIN LEADER PEPTIDASE_N-METHYLTRANSFERASE-RELATED"/>
    <property type="match status" value="1"/>
</dbReference>